<sequence>MVDHVAASRMRQYLAASRAMRRAYLNTGLRSENLVRLVLIMRPDLTEADLHEVLVTEEEAMYA</sequence>
<dbReference type="AlphaFoldDB" id="A0A0F9HCR1"/>
<gene>
    <name evidence="1" type="ORF">LCGC14_1799700</name>
</gene>
<organism evidence="1">
    <name type="scientific">marine sediment metagenome</name>
    <dbReference type="NCBI Taxonomy" id="412755"/>
    <lineage>
        <taxon>unclassified sequences</taxon>
        <taxon>metagenomes</taxon>
        <taxon>ecological metagenomes</taxon>
    </lineage>
</organism>
<evidence type="ECO:0000313" key="1">
    <source>
        <dbReference type="EMBL" id="KKM00912.1"/>
    </source>
</evidence>
<name>A0A0F9HCR1_9ZZZZ</name>
<dbReference type="EMBL" id="LAZR01017321">
    <property type="protein sequence ID" value="KKM00912.1"/>
    <property type="molecule type" value="Genomic_DNA"/>
</dbReference>
<proteinExistence type="predicted"/>
<protein>
    <submittedName>
        <fullName evidence="1">Uncharacterized protein</fullName>
    </submittedName>
</protein>
<accession>A0A0F9HCR1</accession>
<reference evidence="1" key="1">
    <citation type="journal article" date="2015" name="Nature">
        <title>Complex archaea that bridge the gap between prokaryotes and eukaryotes.</title>
        <authorList>
            <person name="Spang A."/>
            <person name="Saw J.H."/>
            <person name="Jorgensen S.L."/>
            <person name="Zaremba-Niedzwiedzka K."/>
            <person name="Martijn J."/>
            <person name="Lind A.E."/>
            <person name="van Eijk R."/>
            <person name="Schleper C."/>
            <person name="Guy L."/>
            <person name="Ettema T.J."/>
        </authorList>
    </citation>
    <scope>NUCLEOTIDE SEQUENCE</scope>
</reference>
<comment type="caution">
    <text evidence="1">The sequence shown here is derived from an EMBL/GenBank/DDBJ whole genome shotgun (WGS) entry which is preliminary data.</text>
</comment>